<comment type="caution">
    <text evidence="3">The sequence shown here is derived from an EMBL/GenBank/DDBJ whole genome shotgun (WGS) entry which is preliminary data.</text>
</comment>
<proteinExistence type="predicted"/>
<evidence type="ECO:0000313" key="4">
    <source>
        <dbReference type="Proteomes" id="UP000325690"/>
    </source>
</evidence>
<dbReference type="InterPro" id="IPR025403">
    <property type="entry name" value="TgpA-like_C"/>
</dbReference>
<keyword evidence="4" id="KW-1185">Reference proteome</keyword>
<organism evidence="3 4">
    <name type="scientific">Mycolicibacterium phlei DSM 43239 = CCUG 21000</name>
    <dbReference type="NCBI Taxonomy" id="1226750"/>
    <lineage>
        <taxon>Bacteria</taxon>
        <taxon>Bacillati</taxon>
        <taxon>Actinomycetota</taxon>
        <taxon>Actinomycetes</taxon>
        <taxon>Mycobacteriales</taxon>
        <taxon>Mycobacteriaceae</taxon>
        <taxon>Mycolicibacterium</taxon>
    </lineage>
</organism>
<dbReference type="AlphaFoldDB" id="A0A5N5VAT5"/>
<evidence type="ECO:0000259" key="2">
    <source>
        <dbReference type="Pfam" id="PF13559"/>
    </source>
</evidence>
<name>A0A5N5VAT5_MYCPH</name>
<accession>A0A5N5VAT5</accession>
<feature type="domain" description="Protein-glutamine gamma-glutamyltransferase-like C-terminal" evidence="2">
    <location>
        <begin position="123"/>
        <end position="188"/>
    </location>
</feature>
<dbReference type="EMBL" id="ANBP01000003">
    <property type="protein sequence ID" value="KAB7759053.1"/>
    <property type="molecule type" value="Genomic_DNA"/>
</dbReference>
<sequence>MPTIDIDSDAAHEAAQRELAKPIYPKESLTDQLIGWIEDLLYRLAAQSASVPGGWLTVTVLAIVLVAVLIAVVHLARRALRSGRDEDPVLFDSHELTAAQHRRAAEDAAAAGDWAGAIRHRVRAVARQLEETGILAVMPGRTATELARDAAAELPHLADELRVTATAFNDVTYGEQPGDEDTYSLIVDLDTHLIARVRPGEADDAAPVPAADGWAEVR</sequence>
<evidence type="ECO:0000256" key="1">
    <source>
        <dbReference type="SAM" id="Phobius"/>
    </source>
</evidence>
<keyword evidence="1" id="KW-0472">Membrane</keyword>
<dbReference type="Pfam" id="PF13559">
    <property type="entry name" value="DUF4129"/>
    <property type="match status" value="1"/>
</dbReference>
<dbReference type="Proteomes" id="UP000325690">
    <property type="component" value="Unassembled WGS sequence"/>
</dbReference>
<reference evidence="3 4" key="1">
    <citation type="submission" date="2012-10" db="EMBL/GenBank/DDBJ databases">
        <title>The draft sequence of the Mycobacterium pheli genome.</title>
        <authorList>
            <person name="Pettersson B.M.F."/>
            <person name="Das S."/>
            <person name="Dasgupta S."/>
            <person name="Bhattacharya A."/>
            <person name="Kirsebom L.A."/>
        </authorList>
    </citation>
    <scope>NUCLEOTIDE SEQUENCE [LARGE SCALE GENOMIC DNA]</scope>
    <source>
        <strain evidence="3 4">CCUG 21000</strain>
    </source>
</reference>
<dbReference type="RefSeq" id="WP_061481365.1">
    <property type="nucleotide sequence ID" value="NZ_ANBO01000004.1"/>
</dbReference>
<dbReference type="GeneID" id="74300777"/>
<evidence type="ECO:0000313" key="3">
    <source>
        <dbReference type="EMBL" id="KAB7759053.1"/>
    </source>
</evidence>
<feature type="transmembrane region" description="Helical" evidence="1">
    <location>
        <begin position="54"/>
        <end position="76"/>
    </location>
</feature>
<gene>
    <name evidence="3" type="ORF">MPHL21000_04415</name>
</gene>
<keyword evidence="1" id="KW-1133">Transmembrane helix</keyword>
<keyword evidence="1" id="KW-0812">Transmembrane</keyword>
<protein>
    <submittedName>
        <fullName evidence="3">Membrane protein</fullName>
    </submittedName>
</protein>